<keyword evidence="3" id="KW-1185">Reference proteome</keyword>
<dbReference type="AlphaFoldDB" id="A0A9N8ZFB6"/>
<accession>A0A9N8ZFB6</accession>
<name>A0A9N8ZFB6_9GLOM</name>
<feature type="compositionally biased region" description="Polar residues" evidence="1">
    <location>
        <begin position="240"/>
        <end position="257"/>
    </location>
</feature>
<dbReference type="Proteomes" id="UP000789342">
    <property type="component" value="Unassembled WGS sequence"/>
</dbReference>
<dbReference type="OrthoDB" id="6077919at2759"/>
<feature type="compositionally biased region" description="Polar residues" evidence="1">
    <location>
        <begin position="536"/>
        <end position="549"/>
    </location>
</feature>
<sequence>MEVEKQVIQEEMFQGSEVIPRTCLAVCDTKISTLTSFIHSRSICVHVEPANMDFWGCVRTSVKKDLFSGRNSRIIKLLAISPGCHDTSLPTHTNDVPAVSSPLPKLTRHPDDSKKAWTFLFNKLNFTHISGLRTFPSSFSRQASTCYPVGAPLEKNRYLNFCAHLADLFVTAARTVSTLSHFCFDEISWMVATVPSHQQEAAVTAAALAYVQAYNSPPRDIFVQSPQQQHHHHHPIESSDLFTTYPSPGESSIMTESPTHSPPTFNTTTTGEHKPVINGDGGYQTNSPYVSGKHPFYKGRRSITHQEVECDENNTLPGDRSQILSVIPTTPANSLHHFTHLHRLNSVRYPTAPYTTTATSTPPSSYIPSNGMHMDRRSSLGAGVPVLPILHQPFTSHDTKVHGLPHQDLSTANGSAEQQWNNGSSPFSFGSYAKPPKGFDEKAIDPSFFTDPSMVKPSSSGATASISYYGQNPMYDRNVMPQHPGGFPTPQDYPLIAGRFAANGTITAMSAANGNGTPKQSQNQSRPPPVPAPQAMMTTFSSKTVSSTPKRYKCNSHWGET</sequence>
<protein>
    <submittedName>
        <fullName evidence="2">10777_t:CDS:1</fullName>
    </submittedName>
</protein>
<organism evidence="2 3">
    <name type="scientific">Acaulospora morrowiae</name>
    <dbReference type="NCBI Taxonomy" id="94023"/>
    <lineage>
        <taxon>Eukaryota</taxon>
        <taxon>Fungi</taxon>
        <taxon>Fungi incertae sedis</taxon>
        <taxon>Mucoromycota</taxon>
        <taxon>Glomeromycotina</taxon>
        <taxon>Glomeromycetes</taxon>
        <taxon>Diversisporales</taxon>
        <taxon>Acaulosporaceae</taxon>
        <taxon>Acaulospora</taxon>
    </lineage>
</organism>
<evidence type="ECO:0000313" key="2">
    <source>
        <dbReference type="EMBL" id="CAG8485542.1"/>
    </source>
</evidence>
<evidence type="ECO:0000313" key="3">
    <source>
        <dbReference type="Proteomes" id="UP000789342"/>
    </source>
</evidence>
<gene>
    <name evidence="2" type="ORF">AMORRO_LOCUS2522</name>
</gene>
<dbReference type="EMBL" id="CAJVPV010001074">
    <property type="protein sequence ID" value="CAG8485542.1"/>
    <property type="molecule type" value="Genomic_DNA"/>
</dbReference>
<feature type="compositionally biased region" description="Polar residues" evidence="1">
    <location>
        <begin position="509"/>
        <end position="525"/>
    </location>
</feature>
<reference evidence="2" key="1">
    <citation type="submission" date="2021-06" db="EMBL/GenBank/DDBJ databases">
        <authorList>
            <person name="Kallberg Y."/>
            <person name="Tangrot J."/>
            <person name="Rosling A."/>
        </authorList>
    </citation>
    <scope>NUCLEOTIDE SEQUENCE</scope>
    <source>
        <strain evidence="2">CL551</strain>
    </source>
</reference>
<feature type="region of interest" description="Disordered" evidence="1">
    <location>
        <begin position="224"/>
        <end position="296"/>
    </location>
</feature>
<feature type="region of interest" description="Disordered" evidence="1">
    <location>
        <begin position="509"/>
        <end position="561"/>
    </location>
</feature>
<feature type="compositionally biased region" description="Low complexity" evidence="1">
    <location>
        <begin position="258"/>
        <end position="270"/>
    </location>
</feature>
<proteinExistence type="predicted"/>
<evidence type="ECO:0000256" key="1">
    <source>
        <dbReference type="SAM" id="MobiDB-lite"/>
    </source>
</evidence>
<comment type="caution">
    <text evidence="2">The sequence shown here is derived from an EMBL/GenBank/DDBJ whole genome shotgun (WGS) entry which is preliminary data.</text>
</comment>